<keyword evidence="3" id="KW-1185">Reference proteome</keyword>
<dbReference type="InterPro" id="IPR024445">
    <property type="entry name" value="Tnp_ISXO2-like"/>
</dbReference>
<feature type="domain" description="ISXO2-like transposase" evidence="1">
    <location>
        <begin position="2"/>
        <end position="54"/>
    </location>
</feature>
<dbReference type="EMBL" id="KK365270">
    <property type="protein sequence ID" value="KCZ79479.1"/>
    <property type="molecule type" value="Genomic_DNA"/>
</dbReference>
<dbReference type="AlphaFoldDB" id="A0A059EXK4"/>
<dbReference type="Proteomes" id="UP000030655">
    <property type="component" value="Unassembled WGS sequence"/>
</dbReference>
<name>A0A059EXK4_9MICR</name>
<dbReference type="HOGENOM" id="CLU_044348_8_1_1"/>
<protein>
    <recommendedName>
        <fullName evidence="1">ISXO2-like transposase domain-containing protein</fullName>
    </recommendedName>
</protein>
<sequence>VIWTDEQKTYSCLSRNGFIHDSVYHKYDLINRERGVNTQAVESFYNELKLRIKKQKGVKTEKDLNSEKNFVSLIMDQIFL</sequence>
<evidence type="ECO:0000259" key="1">
    <source>
        <dbReference type="Pfam" id="PF12762"/>
    </source>
</evidence>
<organism evidence="2 3">
    <name type="scientific">Anncaliia algerae PRA339</name>
    <dbReference type="NCBI Taxonomy" id="1288291"/>
    <lineage>
        <taxon>Eukaryota</taxon>
        <taxon>Fungi</taxon>
        <taxon>Fungi incertae sedis</taxon>
        <taxon>Microsporidia</taxon>
        <taxon>Tubulinosematoidea</taxon>
        <taxon>Tubulinosematidae</taxon>
        <taxon>Anncaliia</taxon>
    </lineage>
</organism>
<feature type="non-terminal residue" evidence="2">
    <location>
        <position position="80"/>
    </location>
</feature>
<reference evidence="2 3" key="2">
    <citation type="submission" date="2014-03" db="EMBL/GenBank/DDBJ databases">
        <title>The Genome Sequence of Anncaliia algerae insect isolate PRA339.</title>
        <authorList>
            <consortium name="The Broad Institute Genome Sequencing Platform"/>
            <consortium name="The Broad Institute Genome Sequencing Center for Infectious Disease"/>
            <person name="Cuomo C."/>
            <person name="Becnel J."/>
            <person name="Sanscrainte N."/>
            <person name="Walker B."/>
            <person name="Young S.K."/>
            <person name="Zeng Q."/>
            <person name="Gargeya S."/>
            <person name="Fitzgerald M."/>
            <person name="Haas B."/>
            <person name="Abouelleil A."/>
            <person name="Alvarado L."/>
            <person name="Arachchi H.M."/>
            <person name="Berlin A.M."/>
            <person name="Chapman S.B."/>
            <person name="Dewar J."/>
            <person name="Goldberg J."/>
            <person name="Griggs A."/>
            <person name="Gujja S."/>
            <person name="Hansen M."/>
            <person name="Howarth C."/>
            <person name="Imamovic A."/>
            <person name="Larimer J."/>
            <person name="McCowan C."/>
            <person name="Murphy C."/>
            <person name="Neiman D."/>
            <person name="Pearson M."/>
            <person name="Priest M."/>
            <person name="Roberts A."/>
            <person name="Saif S."/>
            <person name="Shea T."/>
            <person name="Sisk P."/>
            <person name="Sykes S."/>
            <person name="Wortman J."/>
            <person name="Nusbaum C."/>
            <person name="Birren B."/>
        </authorList>
    </citation>
    <scope>NUCLEOTIDE SEQUENCE [LARGE SCALE GENOMIC DNA]</scope>
    <source>
        <strain evidence="2 3">PRA339</strain>
    </source>
</reference>
<accession>A0A059EXK4</accession>
<reference evidence="3" key="1">
    <citation type="submission" date="2013-02" db="EMBL/GenBank/DDBJ databases">
        <authorList>
            <consortium name="The Broad Institute Genome Sequencing Platform"/>
            <person name="Cuomo C."/>
            <person name="Becnel J."/>
            <person name="Sanscrainte N."/>
            <person name="Walker B."/>
            <person name="Young S.K."/>
            <person name="Zeng Q."/>
            <person name="Gargeya S."/>
            <person name="Fitzgerald M."/>
            <person name="Haas B."/>
            <person name="Abouelleil A."/>
            <person name="Alvarado L."/>
            <person name="Arachchi H.M."/>
            <person name="Berlin A.M."/>
            <person name="Chapman S.B."/>
            <person name="Dewar J."/>
            <person name="Goldberg J."/>
            <person name="Griggs A."/>
            <person name="Gujja S."/>
            <person name="Hansen M."/>
            <person name="Howarth C."/>
            <person name="Imamovic A."/>
            <person name="Larimer J."/>
            <person name="McCowan C."/>
            <person name="Murphy C."/>
            <person name="Neiman D."/>
            <person name="Pearson M."/>
            <person name="Priest M."/>
            <person name="Roberts A."/>
            <person name="Saif S."/>
            <person name="Shea T."/>
            <person name="Sisk P."/>
            <person name="Sykes S."/>
            <person name="Wortman J."/>
            <person name="Nusbaum C."/>
            <person name="Birren B."/>
        </authorList>
    </citation>
    <scope>NUCLEOTIDE SEQUENCE [LARGE SCALE GENOMIC DNA]</scope>
    <source>
        <strain evidence="3">PRA339</strain>
    </source>
</reference>
<proteinExistence type="predicted"/>
<evidence type="ECO:0000313" key="3">
    <source>
        <dbReference type="Proteomes" id="UP000030655"/>
    </source>
</evidence>
<dbReference type="Pfam" id="PF12762">
    <property type="entry name" value="DDE_Tnp_IS1595"/>
    <property type="match status" value="1"/>
</dbReference>
<gene>
    <name evidence="2" type="ORF">H312_03138</name>
</gene>
<dbReference type="VEuPathDB" id="MicrosporidiaDB:H312_03138"/>
<feature type="non-terminal residue" evidence="2">
    <location>
        <position position="1"/>
    </location>
</feature>
<evidence type="ECO:0000313" key="2">
    <source>
        <dbReference type="EMBL" id="KCZ79479.1"/>
    </source>
</evidence>